<feature type="transmembrane region" description="Helical" evidence="5">
    <location>
        <begin position="7"/>
        <end position="26"/>
    </location>
</feature>
<sequence length="1646" mass="186154">MKKTGKIILYILGGILLLLVTFILSLRLPVVQQKITNYATKYVSEKTQTKFEIKRLYITFLGAAQIEGLYAEDTNQDTLIYANSILADVAWKPLLDGNVDVKNLELNGITGRVHNNSADSSYNFQFIIDAFANADSTSTEKETDTTSSTTINVRQILLENIDLSFQDINVEMNTNLKLGELELSLNTFDLDSMHFDIEEFILQNVKANYSQGLAFPPSEEDSTESTLPKINVQKLSLNEIDLKYETFFDSLQMSSLINLLEIRNAKVDLAKNKIELDNFDNKISHFRMRLPIASDSTQEEGEDNPAPFEFPDYNIKLNTFNFDLANLEIKSTSKIKETEGFNPDDMQFQDIKLNLKNAKYITEDLGVENLIFSARDSKNFELKELSGAINFNATSAEFYNLKVETTNSILQTDAIIDFSSIDSLFAGSFYKSKFRVDLKLPTTLNIKDAFYFSPKLKEDSSLLALSKHTAKLYGKINGNDKDINLQQFRLLYGNKTSVALNAKLNNWQDGEKLMASFENLELKSNVSDFRYFMPKDYPEYYPHKVYLSGSGKYNAGNIKADLSATLDDISLVKVKGNFNSNEPESYQANIKLSDLELAKWLQDSLSFNTADLDIVINGKGLQPEKMNTQAAISIRNFSYMANPFDTINMSASLVKSQLEFSTNYSDSIVDFNLDASGNIDSIHQKINLNADIKMLDLLALNISDSAVWASTKAIVNFEMDSLHQSFRARLTETNFTSPNKSIYFTPLALQAYNSEDSASVKLTWENIAFDLNMNHAFDKLAFADLEASKLQKAKIFEVDTTNKPMRLSFSLKAEESHNLLNFLPLDINFKPINAKGNYNSSEEIVDFKLSVPQFQYQDINLDSLNLSINNSEEEFHVNTNFQRITSGSLSIYPTILKADITPERALFNFFAEDSQADSLFHVDAIAERRQDSLFWSLKPDNLILNAKDWNMHPENRIYFDTATLQIQNMIFERNMQLFEVKTALENNITSLQLNFENFRLENFFAIINAEESPAKGIIKGGIKLDNLQNLMAFSASLKIDSLNIFNEEVGNLSLNAEQESVNRYGFNISSKGEVSFRSKGWFDNNPEVPEFDFELDMDSVSLPFLTSFSDGLIKEASGNLAGHFNFSGNTEDFVYDGRLNFQEASLFFPYLNMTYQLPDEVINLKNEVIKLNNFTLLDEQNSKMQLNGTVTTKNLLNPKFDLRLTAENFQLLNSTKDESDLFFGKAFFNADISWKGSLDQPTVQAKVGLNEKTDLTYVIPETRIDVVEQEGIVTFTKPYEASDTIASSEGELKRSADIDGMELNAIINTDKNAKFKVIVDEKRGDYLTVSGDTDLNLTMRKNGAISLNGNVEVNKGYYQLSLYDLVKRRFEIQQGSRISWSGDPYEATLDITALYKTETPVNTLMEDQISSASSQVQTQYRQKLPFYVQLFVGGNLSKPEISFGLDMPEASRGALGGNIYQQVQSINTNETRLNKQVFSLLVLNQFFPSGSSNGGPNSEAIARNSASQILSNQLNKLSSQYVKGVNLNLDLNSYEDYQSGTAQDRTQLEMSLSKNLFNDRFRVEVGSQVDLEGQQRSQQQATDIIGNIMVEYLLTEDGRYKLRGFRKSEYEGFIDGQVVITGVSIQFSKEFEKFNELWQKTEEDEE</sequence>
<evidence type="ECO:0000256" key="5">
    <source>
        <dbReference type="SAM" id="Phobius"/>
    </source>
</evidence>
<evidence type="ECO:0000256" key="2">
    <source>
        <dbReference type="ARBA" id="ARBA00022692"/>
    </source>
</evidence>
<evidence type="ECO:0000256" key="3">
    <source>
        <dbReference type="ARBA" id="ARBA00022989"/>
    </source>
</evidence>
<keyword evidence="3 5" id="KW-1133">Transmembrane helix</keyword>
<evidence type="ECO:0000256" key="4">
    <source>
        <dbReference type="ARBA" id="ARBA00023136"/>
    </source>
</evidence>
<reference evidence="7 8" key="1">
    <citation type="submission" date="2023-08" db="EMBL/GenBank/DDBJ databases">
        <title>Comparative genomics and taxonomic characterization of three novel marine species of genus Marivirga.</title>
        <authorList>
            <person name="Muhammad N."/>
            <person name="Kim S.-G."/>
        </authorList>
    </citation>
    <scope>NUCLEOTIDE SEQUENCE [LARGE SCALE GENOMIC DNA]</scope>
    <source>
        <strain evidence="7 8">BDSF4-3</strain>
    </source>
</reference>
<dbReference type="PANTHER" id="PTHR30441">
    <property type="entry name" value="DUF748 DOMAIN-CONTAINING PROTEIN"/>
    <property type="match status" value="1"/>
</dbReference>
<name>A0AA51NBL2_9BACT</name>
<keyword evidence="2 5" id="KW-0812">Transmembrane</keyword>
<dbReference type="KEGG" id="msaa:QYS49_33075"/>
<dbReference type="PANTHER" id="PTHR30441:SF8">
    <property type="entry name" value="DUF748 DOMAIN-CONTAINING PROTEIN"/>
    <property type="match status" value="1"/>
</dbReference>
<dbReference type="RefSeq" id="WP_308350223.1">
    <property type="nucleotide sequence ID" value="NZ_CP129971.1"/>
</dbReference>
<keyword evidence="4 5" id="KW-0472">Membrane</keyword>
<dbReference type="GO" id="GO:0090313">
    <property type="term" value="P:regulation of protein targeting to membrane"/>
    <property type="evidence" value="ECO:0007669"/>
    <property type="project" value="TreeGrafter"/>
</dbReference>
<protein>
    <submittedName>
        <fullName evidence="7">Translocation/assembly module TamB domain-containing protein</fullName>
    </submittedName>
</protein>
<gene>
    <name evidence="7" type="ORF">QYS49_33075</name>
</gene>
<comment type="subcellular location">
    <subcellularLocation>
        <location evidence="1">Membrane</location>
        <topology evidence="1">Single-pass membrane protein</topology>
    </subcellularLocation>
</comment>
<organism evidence="7 8">
    <name type="scientific">Marivirga salinarum</name>
    <dbReference type="NCBI Taxonomy" id="3059078"/>
    <lineage>
        <taxon>Bacteria</taxon>
        <taxon>Pseudomonadati</taxon>
        <taxon>Bacteroidota</taxon>
        <taxon>Cytophagia</taxon>
        <taxon>Cytophagales</taxon>
        <taxon>Marivirgaceae</taxon>
        <taxon>Marivirga</taxon>
    </lineage>
</organism>
<evidence type="ECO:0000256" key="1">
    <source>
        <dbReference type="ARBA" id="ARBA00004167"/>
    </source>
</evidence>
<dbReference type="GO" id="GO:0005886">
    <property type="term" value="C:plasma membrane"/>
    <property type="evidence" value="ECO:0007669"/>
    <property type="project" value="InterPro"/>
</dbReference>
<keyword evidence="8" id="KW-1185">Reference proteome</keyword>
<dbReference type="InterPro" id="IPR052894">
    <property type="entry name" value="AsmA-related"/>
</dbReference>
<evidence type="ECO:0000313" key="8">
    <source>
        <dbReference type="Proteomes" id="UP001230496"/>
    </source>
</evidence>
<dbReference type="Pfam" id="PF04357">
    <property type="entry name" value="TamB"/>
    <property type="match status" value="1"/>
</dbReference>
<evidence type="ECO:0000259" key="6">
    <source>
        <dbReference type="Pfam" id="PF04357"/>
    </source>
</evidence>
<evidence type="ECO:0000313" key="7">
    <source>
        <dbReference type="EMBL" id="WMN12274.1"/>
    </source>
</evidence>
<dbReference type="EMBL" id="CP129971">
    <property type="protein sequence ID" value="WMN12274.1"/>
    <property type="molecule type" value="Genomic_DNA"/>
</dbReference>
<dbReference type="Proteomes" id="UP001230496">
    <property type="component" value="Chromosome"/>
</dbReference>
<feature type="domain" description="Translocation and assembly module TamB C-terminal" evidence="6">
    <location>
        <begin position="1177"/>
        <end position="1631"/>
    </location>
</feature>
<accession>A0AA51NBL2</accession>
<proteinExistence type="predicted"/>
<dbReference type="GO" id="GO:0009306">
    <property type="term" value="P:protein secretion"/>
    <property type="evidence" value="ECO:0007669"/>
    <property type="project" value="InterPro"/>
</dbReference>
<dbReference type="InterPro" id="IPR007452">
    <property type="entry name" value="TamB_C"/>
</dbReference>